<name>A0A8S9SUD4_BRACR</name>
<proteinExistence type="predicted"/>
<dbReference type="Proteomes" id="UP000712600">
    <property type="component" value="Unassembled WGS sequence"/>
</dbReference>
<accession>A0A8S9SUD4</accession>
<dbReference type="AlphaFoldDB" id="A0A8S9SUD4"/>
<comment type="caution">
    <text evidence="1">The sequence shown here is derived from an EMBL/GenBank/DDBJ whole genome shotgun (WGS) entry which is preliminary data.</text>
</comment>
<reference evidence="1" key="1">
    <citation type="submission" date="2019-12" db="EMBL/GenBank/DDBJ databases">
        <title>Genome sequencing and annotation of Brassica cretica.</title>
        <authorList>
            <person name="Studholme D.J."/>
            <person name="Sarris P."/>
        </authorList>
    </citation>
    <scope>NUCLEOTIDE SEQUENCE</scope>
    <source>
        <strain evidence="1">PFS-109/04</strain>
        <tissue evidence="1">Leaf</tissue>
    </source>
</reference>
<dbReference type="EMBL" id="QGKX02000004">
    <property type="protein sequence ID" value="KAF3603730.1"/>
    <property type="molecule type" value="Genomic_DNA"/>
</dbReference>
<protein>
    <submittedName>
        <fullName evidence="1">Uncharacterized protein</fullName>
    </submittedName>
</protein>
<sequence>MQLRSYLDIKVELKSGEISRSSLNVNVLTKAEERERNLMITDCLTKQFTEFVACHHHPLRKVVNCFAISSSNSRPQ</sequence>
<evidence type="ECO:0000313" key="1">
    <source>
        <dbReference type="EMBL" id="KAF3603730.1"/>
    </source>
</evidence>
<gene>
    <name evidence="1" type="ORF">F2Q69_00034632</name>
</gene>
<evidence type="ECO:0000313" key="2">
    <source>
        <dbReference type="Proteomes" id="UP000712600"/>
    </source>
</evidence>
<organism evidence="1 2">
    <name type="scientific">Brassica cretica</name>
    <name type="common">Mustard</name>
    <dbReference type="NCBI Taxonomy" id="69181"/>
    <lineage>
        <taxon>Eukaryota</taxon>
        <taxon>Viridiplantae</taxon>
        <taxon>Streptophyta</taxon>
        <taxon>Embryophyta</taxon>
        <taxon>Tracheophyta</taxon>
        <taxon>Spermatophyta</taxon>
        <taxon>Magnoliopsida</taxon>
        <taxon>eudicotyledons</taxon>
        <taxon>Gunneridae</taxon>
        <taxon>Pentapetalae</taxon>
        <taxon>rosids</taxon>
        <taxon>malvids</taxon>
        <taxon>Brassicales</taxon>
        <taxon>Brassicaceae</taxon>
        <taxon>Brassiceae</taxon>
        <taxon>Brassica</taxon>
    </lineage>
</organism>